<feature type="compositionally biased region" description="Basic and acidic residues" evidence="2">
    <location>
        <begin position="957"/>
        <end position="966"/>
    </location>
</feature>
<name>A0A914CZH2_9BILA</name>
<feature type="region of interest" description="Disordered" evidence="2">
    <location>
        <begin position="1"/>
        <end position="22"/>
    </location>
</feature>
<reference evidence="4" key="1">
    <citation type="submission" date="2022-11" db="UniProtKB">
        <authorList>
            <consortium name="WormBaseParasite"/>
        </authorList>
    </citation>
    <scope>IDENTIFICATION</scope>
</reference>
<sequence>MESADRRHSMPASRLKLPMTSSTPLYSSKEYEFDDATLSSSYPSAKYFITPEIGKRSLTRIPQLLDTQPKKGILKRGSVPNTIVTSTTSTTFTNFSTPSSGRPPRALLQATDSITKIQKPSVGFSETHAVAIFGDTSDDNTTENESDTRSPLMPNRKFPPSAYVSPFRQTSLVSSEDEEPARAGPAPPPEDEEDTETPVEDDEHSIHNDEELISNGSSSCSSHIAGKWWFGKSTRYVVHCEKKGCRHHHKQENEENYMTPTQRKNREIAQLKKDLKRAQKELEEKDKQLKEVRERIKEIESGMPSMQTIHEIQQLKQRQKDLGEEHKREKQQLVDNHEIRVRQLIQEAIEARTDVIRKNQQLEKLKNEINVETKDVACYTDPSIDCNMFLAPQSSPLGRSPNFMTMSDSASLYQQQLITQETLNQLQAYRNEALIWRTKAAQLEIVVKDQLLKASSRESEIFNELEQKKLDNERLRDVIKMLQGDITIDQAQHVHRNSIDEATETEMTLLLNVECNLPGCIDRKRALIDENKLLLEKIDWAVNWQIDNLNEAIKEVEHKNESIQKAFDKNEQEVETIKDENDDLRRLADERLAECHAAQLSCNRLQQENDMIKQAFNYLENKCQVYQHTLLDHHLVVTDESTRDWQHAFRDPRYMINHSKCVQTDLTSEALSANEDQFTSLHQKLKEVEKEFSSQQNDMHEKFAEIEENLFLKTKLVESLSRQLEIAAKEAQAEVVRHQKEREIYQKRIDKLGKVAGRVPLLETEIERLREEKSQTELQFRELQEEYEQSLEESLNESMKRYQRHSQYWQEKVNSVQDSKHRLEAELMQLKNKYDQVFLQKQLERTDLEQKLTSSIDHVTLLFNQINTPRRDVQVDARPKQASKYVSCKPNSRHKETEILKGELFNECEERLKICQGELLATRRQVEVLQQKLLELFDSQERNHLSDEHYSTPVEHTPVRGEHETSSSKLSFAEIGETFSPHSGNPQDRIAQLERRNATLSHKLQQVEHEKVEISRQEKEKIQSLISEFESLRTELDQELIKYEEEKQLMKDYIIRLESQFWDSDQLKKKISQVSELDSHMHQSTSLASDSDTEHAGALLRSASYPAISTMFMDSTSVSNVSSDNETIHNPTSYASRRAQKNQEVGIAPWPVVDEEVKKKLRHVKMIRPAFLKSSEDQQPSQNPSKRKFSHNLVSDLDKVQLELEKLLENVSSGLSKEQTTASNDSIYVEALTSLEEMQNIGGDNREILKQNKLLQDQLRLVTEELEDASRELELFRTEPRQDALAHQGNMRFPKSRSVVQLDAASADPMELQKWKEKAGVSFREINRLRRDLAGSEKERTALKTKLAMLRGEMILSRCQLKVYQEKEKKRKQDAKRRFSLVSKKSFKSIDSSNRVRSARESSISSYATANFSIASFHITPAVSEPNLHEEKKSEIDQLSSSGQEKPHGSLDSLLKESNAEKELEIVREAFRKQAALLKEKYRNLQDSKTKLEQKLELQSEALAQVREKNKSLEIELNQRDDKIKSFDESLKNTSTKNIKEKKEVEDRLSFVQRENSMYERKIREIEAESRNTYLVMFRKGQQAAQQGVVEERNVDPATEDRIVLRFLHDAFYYYLLKKGDSSEHLQAIMTMLNFTSEQKDEVYRIFGQDKV</sequence>
<feature type="coiled-coil region" evidence="1">
    <location>
        <begin position="261"/>
        <end position="375"/>
    </location>
</feature>
<dbReference type="WBParaSite" id="ACRNAN_scaffold1675.g18494.t2">
    <property type="protein sequence ID" value="ACRNAN_scaffold1675.g18494.t2"/>
    <property type="gene ID" value="ACRNAN_scaffold1675.g18494"/>
</dbReference>
<proteinExistence type="predicted"/>
<keyword evidence="1" id="KW-0175">Coiled coil</keyword>
<feature type="region of interest" description="Disordered" evidence="2">
    <location>
        <begin position="1428"/>
        <end position="1455"/>
    </location>
</feature>
<feature type="coiled-coil region" evidence="1">
    <location>
        <begin position="1468"/>
        <end position="1569"/>
    </location>
</feature>
<keyword evidence="3" id="KW-1185">Reference proteome</keyword>
<feature type="region of interest" description="Disordered" evidence="2">
    <location>
        <begin position="944"/>
        <end position="967"/>
    </location>
</feature>
<evidence type="ECO:0000256" key="1">
    <source>
        <dbReference type="SAM" id="Coils"/>
    </source>
</evidence>
<protein>
    <submittedName>
        <fullName evidence="4">GRIP domain-containing protein</fullName>
    </submittedName>
</protein>
<accession>A0A914CZH2</accession>
<feature type="compositionally biased region" description="Acidic residues" evidence="2">
    <location>
        <begin position="136"/>
        <end position="145"/>
    </location>
</feature>
<feature type="region of interest" description="Disordered" evidence="2">
    <location>
        <begin position="1171"/>
        <end position="1190"/>
    </location>
</feature>
<dbReference type="PANTHER" id="PTHR23159">
    <property type="entry name" value="CENTROSOMAL PROTEIN 2"/>
    <property type="match status" value="1"/>
</dbReference>
<organism evidence="3 4">
    <name type="scientific">Acrobeloides nanus</name>
    <dbReference type="NCBI Taxonomy" id="290746"/>
    <lineage>
        <taxon>Eukaryota</taxon>
        <taxon>Metazoa</taxon>
        <taxon>Ecdysozoa</taxon>
        <taxon>Nematoda</taxon>
        <taxon>Chromadorea</taxon>
        <taxon>Rhabditida</taxon>
        <taxon>Tylenchina</taxon>
        <taxon>Cephalobomorpha</taxon>
        <taxon>Cephaloboidea</taxon>
        <taxon>Cephalobidae</taxon>
        <taxon>Acrobeloides</taxon>
    </lineage>
</organism>
<dbReference type="Proteomes" id="UP000887540">
    <property type="component" value="Unplaced"/>
</dbReference>
<feature type="coiled-coil region" evidence="1">
    <location>
        <begin position="546"/>
        <end position="622"/>
    </location>
</feature>
<dbReference type="PANTHER" id="PTHR23159:SF60">
    <property type="entry name" value="SPINDLE ASSEMBLY ABNORMAL PROTEIN 4"/>
    <property type="match status" value="1"/>
</dbReference>
<feature type="coiled-coil region" evidence="1">
    <location>
        <begin position="990"/>
        <end position="1049"/>
    </location>
</feature>
<feature type="compositionally biased region" description="Basic and acidic residues" evidence="2">
    <location>
        <begin position="1445"/>
        <end position="1455"/>
    </location>
</feature>
<feature type="compositionally biased region" description="Acidic residues" evidence="2">
    <location>
        <begin position="189"/>
        <end position="203"/>
    </location>
</feature>
<evidence type="ECO:0000256" key="2">
    <source>
        <dbReference type="SAM" id="MobiDB-lite"/>
    </source>
</evidence>
<evidence type="ECO:0000313" key="3">
    <source>
        <dbReference type="Proteomes" id="UP000887540"/>
    </source>
</evidence>
<feature type="region of interest" description="Disordered" evidence="2">
    <location>
        <begin position="133"/>
        <end position="204"/>
    </location>
</feature>
<feature type="coiled-coil region" evidence="1">
    <location>
        <begin position="1245"/>
        <end position="1279"/>
    </location>
</feature>
<dbReference type="SUPFAM" id="SSF57997">
    <property type="entry name" value="Tropomyosin"/>
    <property type="match status" value="1"/>
</dbReference>
<evidence type="ECO:0000313" key="4">
    <source>
        <dbReference type="WBParaSite" id="ACRNAN_scaffold1675.g18494.t2"/>
    </source>
</evidence>
<feature type="coiled-coil region" evidence="1">
    <location>
        <begin position="721"/>
        <end position="840"/>
    </location>
</feature>